<name>A0A1Z1MEQ3_9FLOR</name>
<protein>
    <submittedName>
        <fullName evidence="1">Cytochrome b6-f complex subunit PetP</fullName>
    </submittedName>
</protein>
<evidence type="ECO:0000313" key="1">
    <source>
        <dbReference type="EMBL" id="ARW64389.1"/>
    </source>
</evidence>
<sequence length="40" mass="4805">MIHEKTVLINRGVKEISNKKKLIIVEFNNQSRIWILKKEI</sequence>
<reference evidence="1" key="1">
    <citation type="journal article" date="2017" name="J. Phycol.">
        <title>Analysis of chloroplast genomes and a supermatrix inform reclassification of the Rhodomelaceae (Rhodophyta).</title>
        <authorList>
            <person name="Diaz-Tapia P."/>
            <person name="Maggs C.A."/>
            <person name="West J.A."/>
            <person name="Verbruggen H."/>
        </authorList>
    </citation>
    <scope>NUCLEOTIDE SEQUENCE</scope>
    <source>
        <strain evidence="1">PD763</strain>
    </source>
</reference>
<dbReference type="GeneID" id="33357430"/>
<organism evidence="1">
    <name type="scientific">Polysiphonia infestans</name>
    <dbReference type="NCBI Taxonomy" id="2006978"/>
    <lineage>
        <taxon>Eukaryota</taxon>
        <taxon>Rhodophyta</taxon>
        <taxon>Florideophyceae</taxon>
        <taxon>Rhodymeniophycidae</taxon>
        <taxon>Ceramiales</taxon>
        <taxon>Rhodomelaceae</taxon>
        <taxon>Polysiphonioideae</taxon>
        <taxon>Polysiphonia</taxon>
    </lineage>
</organism>
<keyword evidence="1" id="KW-0934">Plastid</keyword>
<proteinExistence type="predicted"/>
<gene>
    <name evidence="1" type="primary">petP</name>
</gene>
<dbReference type="EMBL" id="MF101432">
    <property type="protein sequence ID" value="ARW64389.1"/>
    <property type="molecule type" value="Genomic_DNA"/>
</dbReference>
<geneLocation type="chloroplast" evidence="1"/>
<dbReference type="AlphaFoldDB" id="A0A1Z1MEQ3"/>
<keyword evidence="1" id="KW-0150">Chloroplast</keyword>
<accession>A0A1Z1MEQ3</accession>
<dbReference type="RefSeq" id="YP_009395409.1">
    <property type="nucleotide sequence ID" value="NC_035277.1"/>
</dbReference>